<comment type="similarity">
    <text evidence="1">Belongs to the 'phage' integrase family.</text>
</comment>
<gene>
    <name evidence="5" type="ORF">L1F31_12825</name>
</gene>
<protein>
    <submittedName>
        <fullName evidence="5">Tyrosine-type recombinase/integrase</fullName>
    </submittedName>
</protein>
<reference evidence="5" key="1">
    <citation type="submission" date="2022-03" db="EMBL/GenBank/DDBJ databases">
        <title>Brevibacterium spongiae sp. nov., isolated from marine sponge.</title>
        <authorList>
            <person name="Li Z."/>
            <person name="Zhang M."/>
        </authorList>
    </citation>
    <scope>NUCLEOTIDE SEQUENCE</scope>
    <source>
        <strain evidence="5">WHS-Z9</strain>
    </source>
</reference>
<dbReference type="Pfam" id="PF00589">
    <property type="entry name" value="Phage_integrase"/>
    <property type="match status" value="1"/>
</dbReference>
<dbReference type="PANTHER" id="PTHR30349:SF64">
    <property type="entry name" value="PROPHAGE INTEGRASE INTD-RELATED"/>
    <property type="match status" value="1"/>
</dbReference>
<evidence type="ECO:0000256" key="2">
    <source>
        <dbReference type="ARBA" id="ARBA00023125"/>
    </source>
</evidence>
<keyword evidence="6" id="KW-1185">Reference proteome</keyword>
<dbReference type="RefSeq" id="WP_265417671.1">
    <property type="nucleotide sequence ID" value="NZ_CP093443.1"/>
</dbReference>
<sequence length="393" mass="42986">MSRPRLELGTWGKITRTEVADGKWRARARFRDFTGKTKQVEAYGPSGAKAERKLLANLRGRVESAGDTISGNTTVTALGKIWTENLRGSDDHTEQTLERYESIVENIIGPALGEYLIIEATVSRVDQFLRALAGKTPGRAKTTKSVLTSMFDLAVRHDALRTNPVREVRLPARKRKPVKVLTIDEVSELREGLRKWQGAEGVKGPRRSSELLDVVDVMLGTGMRIGEVLALRWSDVDLGEHPSLTVTGTLVPIKDKGLTRQAHTKTASGYRVLTLPAFVVDVLLRRSVEAIPTETNAVFPSGAGTWKWPNNYRRTLRAALKELETTTSITPHVFRKSVATLIDAEATLEAAAAVLGHSGTGVTSAHYVAKAATAPDMSSILDQFGRKSNEKDG</sequence>
<dbReference type="InterPro" id="IPR002104">
    <property type="entry name" value="Integrase_catalytic"/>
</dbReference>
<dbReference type="InterPro" id="IPR013762">
    <property type="entry name" value="Integrase-like_cat_sf"/>
</dbReference>
<dbReference type="PANTHER" id="PTHR30349">
    <property type="entry name" value="PHAGE INTEGRASE-RELATED"/>
    <property type="match status" value="1"/>
</dbReference>
<organism evidence="5 6">
    <name type="scientific">Brevibacterium spongiae</name>
    <dbReference type="NCBI Taxonomy" id="2909672"/>
    <lineage>
        <taxon>Bacteria</taxon>
        <taxon>Bacillati</taxon>
        <taxon>Actinomycetota</taxon>
        <taxon>Actinomycetes</taxon>
        <taxon>Micrococcales</taxon>
        <taxon>Brevibacteriaceae</taxon>
        <taxon>Brevibacterium</taxon>
    </lineage>
</organism>
<dbReference type="SUPFAM" id="SSF56349">
    <property type="entry name" value="DNA breaking-rejoining enzymes"/>
    <property type="match status" value="1"/>
</dbReference>
<dbReference type="InterPro" id="IPR050090">
    <property type="entry name" value="Tyrosine_recombinase_XerCD"/>
</dbReference>
<evidence type="ECO:0000256" key="3">
    <source>
        <dbReference type="ARBA" id="ARBA00023172"/>
    </source>
</evidence>
<dbReference type="InterPro" id="IPR011010">
    <property type="entry name" value="DNA_brk_join_enz"/>
</dbReference>
<keyword evidence="3" id="KW-0233">DNA recombination</keyword>
<dbReference type="Proteomes" id="UP001064879">
    <property type="component" value="Chromosome"/>
</dbReference>
<dbReference type="EMBL" id="CP093443">
    <property type="protein sequence ID" value="UVI34998.1"/>
    <property type="molecule type" value="Genomic_DNA"/>
</dbReference>
<dbReference type="Gene3D" id="1.10.443.10">
    <property type="entry name" value="Intergrase catalytic core"/>
    <property type="match status" value="1"/>
</dbReference>
<feature type="domain" description="Tyr recombinase" evidence="4">
    <location>
        <begin position="176"/>
        <end position="382"/>
    </location>
</feature>
<proteinExistence type="inferred from homology"/>
<keyword evidence="2" id="KW-0238">DNA-binding</keyword>
<evidence type="ECO:0000256" key="1">
    <source>
        <dbReference type="ARBA" id="ARBA00008857"/>
    </source>
</evidence>
<dbReference type="Gene3D" id="1.10.150.130">
    <property type="match status" value="1"/>
</dbReference>
<dbReference type="PROSITE" id="PS51898">
    <property type="entry name" value="TYR_RECOMBINASE"/>
    <property type="match status" value="1"/>
</dbReference>
<dbReference type="InterPro" id="IPR010998">
    <property type="entry name" value="Integrase_recombinase_N"/>
</dbReference>
<name>A0ABY5SP92_9MICO</name>
<evidence type="ECO:0000259" key="4">
    <source>
        <dbReference type="PROSITE" id="PS51898"/>
    </source>
</evidence>
<evidence type="ECO:0000313" key="6">
    <source>
        <dbReference type="Proteomes" id="UP001064879"/>
    </source>
</evidence>
<accession>A0ABY5SP92</accession>
<evidence type="ECO:0000313" key="5">
    <source>
        <dbReference type="EMBL" id="UVI34998.1"/>
    </source>
</evidence>